<evidence type="ECO:0000313" key="3">
    <source>
        <dbReference type="Proteomes" id="UP000229307"/>
    </source>
</evidence>
<comment type="caution">
    <text evidence="2">The sequence shown here is derived from an EMBL/GenBank/DDBJ whole genome shotgun (WGS) entry which is preliminary data.</text>
</comment>
<accession>A0A2M7S719</accession>
<dbReference type="Proteomes" id="UP000229307">
    <property type="component" value="Unassembled WGS sequence"/>
</dbReference>
<name>A0A2M7S719_9BACT</name>
<keyword evidence="1" id="KW-0732">Signal</keyword>
<dbReference type="EMBL" id="PFMR01000280">
    <property type="protein sequence ID" value="PIZ15123.1"/>
    <property type="molecule type" value="Genomic_DNA"/>
</dbReference>
<evidence type="ECO:0000256" key="1">
    <source>
        <dbReference type="SAM" id="SignalP"/>
    </source>
</evidence>
<reference evidence="3" key="1">
    <citation type="submission" date="2017-09" db="EMBL/GenBank/DDBJ databases">
        <title>Depth-based differentiation of microbial function through sediment-hosted aquifers and enrichment of novel symbionts in the deep terrestrial subsurface.</title>
        <authorList>
            <person name="Probst A.J."/>
            <person name="Ladd B."/>
            <person name="Jarett J.K."/>
            <person name="Geller-Mcgrath D.E."/>
            <person name="Sieber C.M.K."/>
            <person name="Emerson J.B."/>
            <person name="Anantharaman K."/>
            <person name="Thomas B.C."/>
            <person name="Malmstrom R."/>
            <person name="Stieglmeier M."/>
            <person name="Klingl A."/>
            <person name="Woyke T."/>
            <person name="Ryan C.M."/>
            <person name="Banfield J.F."/>
        </authorList>
    </citation>
    <scope>NUCLEOTIDE SEQUENCE [LARGE SCALE GENOMIC DNA]</scope>
</reference>
<feature type="signal peptide" evidence="1">
    <location>
        <begin position="1"/>
        <end position="27"/>
    </location>
</feature>
<dbReference type="AlphaFoldDB" id="A0A2M7S719"/>
<gene>
    <name evidence="2" type="ORF">COY52_10340</name>
</gene>
<feature type="chain" id="PRO_5014935012" evidence="1">
    <location>
        <begin position="28"/>
        <end position="260"/>
    </location>
</feature>
<proteinExistence type="predicted"/>
<organism evidence="2 3">
    <name type="scientific">Candidatus Desantisbacteria bacterium CG_4_10_14_0_8_um_filter_48_22</name>
    <dbReference type="NCBI Taxonomy" id="1974543"/>
    <lineage>
        <taxon>Bacteria</taxon>
        <taxon>Candidatus Desantisiibacteriota</taxon>
    </lineage>
</organism>
<sequence length="260" mass="29705">MKEMIPYKFMVLAILLLLCIATMPAYGADTRSIPSTKLAIDKDYILTEDGIWWETNKNEKIPNSEINFAGIYKTLYLKNGREIRNFIISESLSDSDFIIVYLPYDYLGINLNNINRFLKNDYTNISIQKIESRFKIKIGRQEIEAIKSMDPEFPTFIAVTTGWWFTCGHSLVPNDNITWLIGVIKVIGGSCIFGGWSNNTPVWGQVGLGLWCSAWAVDIIDCPAAVERYNKKLSQKYEIPVRISIKPQNNTTYLACEIKF</sequence>
<protein>
    <submittedName>
        <fullName evidence="2">Uncharacterized protein</fullName>
    </submittedName>
</protein>
<evidence type="ECO:0000313" key="2">
    <source>
        <dbReference type="EMBL" id="PIZ15123.1"/>
    </source>
</evidence>